<dbReference type="Pfam" id="PF10255">
    <property type="entry name" value="Paf67"/>
    <property type="match status" value="1"/>
</dbReference>
<gene>
    <name evidence="4" type="primary">EOG090X0665</name>
</gene>
<keyword evidence="1" id="KW-0963">Cytoplasm</keyword>
<accession>A0A4Y7NGR5</accession>
<dbReference type="AlphaFoldDB" id="A0A4Y7NGR5"/>
<dbReference type="GO" id="GO:0003743">
    <property type="term" value="F:translation initiation factor activity"/>
    <property type="evidence" value="ECO:0007669"/>
    <property type="project" value="UniProtKB-KW"/>
</dbReference>
<dbReference type="PANTHER" id="PTHR13242">
    <property type="entry name" value="EUKARYOTIC TRANSLATION INITIATION FACTOR 3"/>
    <property type="match status" value="1"/>
</dbReference>
<evidence type="ECO:0000256" key="2">
    <source>
        <dbReference type="ARBA" id="ARBA00022540"/>
    </source>
</evidence>
<dbReference type="PANTHER" id="PTHR13242:SF0">
    <property type="entry name" value="EUKARYOTIC TRANSLATION INITIATION FACTOR 3 SUBUNIT L"/>
    <property type="match status" value="1"/>
</dbReference>
<keyword evidence="3" id="KW-0648">Protein biosynthesis</keyword>
<name>A0A4Y7NGR5_9CRUS</name>
<reference evidence="4" key="1">
    <citation type="submission" date="2018-08" db="EMBL/GenBank/DDBJ databases">
        <authorList>
            <person name="Cornetti L."/>
        </authorList>
    </citation>
    <scope>NUCLEOTIDE SEQUENCE</scope>
    <source>
        <strain evidence="4">CH-H-2</strain>
    </source>
</reference>
<proteinExistence type="evidence at transcript level"/>
<evidence type="ECO:0000256" key="1">
    <source>
        <dbReference type="ARBA" id="ARBA00022490"/>
    </source>
</evidence>
<dbReference type="GO" id="GO:0005852">
    <property type="term" value="C:eukaryotic translation initiation factor 3 complex"/>
    <property type="evidence" value="ECO:0007669"/>
    <property type="project" value="InterPro"/>
</dbReference>
<keyword evidence="2" id="KW-0396">Initiation factor</keyword>
<organism evidence="4">
    <name type="scientific">Megafenestra aurita</name>
    <dbReference type="NCBI Taxonomy" id="2291010"/>
    <lineage>
        <taxon>Eukaryota</taxon>
        <taxon>Metazoa</taxon>
        <taxon>Ecdysozoa</taxon>
        <taxon>Arthropoda</taxon>
        <taxon>Crustacea</taxon>
        <taxon>Branchiopoda</taxon>
        <taxon>Diplostraca</taxon>
        <taxon>Cladocera</taxon>
        <taxon>Anomopoda</taxon>
        <taxon>Daphniidae</taxon>
        <taxon>Megafenestra</taxon>
    </lineage>
</organism>
<evidence type="ECO:0000313" key="4">
    <source>
        <dbReference type="EMBL" id="SVE92389.1"/>
    </source>
</evidence>
<dbReference type="InterPro" id="IPR019382">
    <property type="entry name" value="eIF3l"/>
</dbReference>
<dbReference type="EMBL" id="LR022770">
    <property type="protein sequence ID" value="SVE92389.1"/>
    <property type="molecule type" value="mRNA"/>
</dbReference>
<sequence>MYAEEFEDYEYEAEVYEPTGDPRLDAENERYLGYGSASQYAQYSMPDVIKKFIIYFREMVNSGKLYEIQNVYENTFPKLTEEHFKSSPWPDANEVSPLVDDDQPFLILYKELYYRHIYARIQACQISTYYYVGFAYLMMRRYADAIRTFSHILLYVQRTKPLYQAKTYQNDQINKQTEKMYVLLSVCLVLHPQRIDESLQAVLREKPHAERIVRMQKGELQEFENAFAFASPKFLSPVPPPIDAPPADHRREPFQQLAKVFMDEVQQQLTLPTIRSYLRLYTTMPVAKMAAFLEMPDTDFRTHLLCFKHKMKNVVWTKGTSGLDGELQSGSEA</sequence>
<protein>
    <submittedName>
        <fullName evidence="4">EOG090X0665</fullName>
    </submittedName>
</protein>
<evidence type="ECO:0000256" key="3">
    <source>
        <dbReference type="ARBA" id="ARBA00022917"/>
    </source>
</evidence>